<organism evidence="3 4">
    <name type="scientific">PS1 clade bacterium</name>
    <dbReference type="NCBI Taxonomy" id="2175152"/>
    <lineage>
        <taxon>Bacteria</taxon>
        <taxon>Pseudomonadati</taxon>
        <taxon>Pseudomonadota</taxon>
        <taxon>Alphaproteobacteria</taxon>
        <taxon>PS1 clade</taxon>
    </lineage>
</organism>
<reference evidence="3" key="1">
    <citation type="submission" date="2020-10" db="EMBL/GenBank/DDBJ databases">
        <title>Microbiome of the Black Sea water column analyzed by genome centric metagenomics.</title>
        <authorList>
            <person name="Cabello-Yeves P.J."/>
            <person name="Callieri C."/>
            <person name="Picazo A."/>
            <person name="Mehrshad M."/>
            <person name="Haro-Moreno J.M."/>
            <person name="Roda-Garcia J."/>
            <person name="Dzembekova N."/>
            <person name="Slabakova V."/>
            <person name="Slabakova N."/>
            <person name="Moncheva S."/>
            <person name="Rodriguez-Valera F."/>
        </authorList>
    </citation>
    <scope>NUCLEOTIDE SEQUENCE</scope>
    <source>
        <strain evidence="3">BS307-5m-G5</strain>
    </source>
</reference>
<accession>A0A937L2C8</accession>
<gene>
    <name evidence="3" type="ORF">ISQ19_00790</name>
</gene>
<feature type="chain" id="PRO_5036991776" evidence="2">
    <location>
        <begin position="25"/>
        <end position="217"/>
    </location>
</feature>
<evidence type="ECO:0000313" key="4">
    <source>
        <dbReference type="Proteomes" id="UP000785783"/>
    </source>
</evidence>
<evidence type="ECO:0000256" key="1">
    <source>
        <dbReference type="ARBA" id="ARBA00022729"/>
    </source>
</evidence>
<dbReference type="CDD" id="cd16325">
    <property type="entry name" value="LolA"/>
    <property type="match status" value="1"/>
</dbReference>
<keyword evidence="3" id="KW-0449">Lipoprotein</keyword>
<keyword evidence="1 2" id="KW-0732">Signal</keyword>
<proteinExistence type="predicted"/>
<dbReference type="AlphaFoldDB" id="A0A937L2C8"/>
<dbReference type="InterPro" id="IPR029046">
    <property type="entry name" value="LolA/LolB/LppX"/>
</dbReference>
<evidence type="ECO:0000256" key="2">
    <source>
        <dbReference type="SAM" id="SignalP"/>
    </source>
</evidence>
<dbReference type="Gene3D" id="2.50.20.10">
    <property type="entry name" value="Lipoprotein localisation LolA/LolB/LppX"/>
    <property type="match status" value="1"/>
</dbReference>
<dbReference type="Proteomes" id="UP000785783">
    <property type="component" value="Unassembled WGS sequence"/>
</dbReference>
<protein>
    <submittedName>
        <fullName evidence="3">Outer membrane lipoprotein carrier protein LolA</fullName>
    </submittedName>
</protein>
<evidence type="ECO:0000313" key="3">
    <source>
        <dbReference type="EMBL" id="MBL6761216.1"/>
    </source>
</evidence>
<dbReference type="SUPFAM" id="SSF89392">
    <property type="entry name" value="Prokaryotic lipoproteins and lipoprotein localization factors"/>
    <property type="match status" value="1"/>
</dbReference>
<feature type="signal peptide" evidence="2">
    <location>
        <begin position="1"/>
        <end position="24"/>
    </location>
</feature>
<comment type="caution">
    <text evidence="3">The sequence shown here is derived from an EMBL/GenBank/DDBJ whole genome shotgun (WGS) entry which is preliminary data.</text>
</comment>
<sequence>MKKSKNKILIALLAAALAAPLAIAPVKAAPDAGAPFADAATQAAWIKRINGALQDMPPVSGKFHQNLPNGAQATGSYAIDWPNRLRFAYESGGETVVTVKGKFVAVQDAPGGEPNWFPVALTPLAVLRKAITDGIGATMVAGFTLRDNNYSIALKDPSGDLPGQAELFFTRHSDLLYAWRLTDVQNLVTLVRLSEIITHEALAPTYFEIIEYEEDDD</sequence>
<dbReference type="EMBL" id="JADHOK010000004">
    <property type="protein sequence ID" value="MBL6761216.1"/>
    <property type="molecule type" value="Genomic_DNA"/>
</dbReference>
<name>A0A937L2C8_9PROT</name>
<dbReference type="InterPro" id="IPR004564">
    <property type="entry name" value="OM_lipoprot_carrier_LolA-like"/>
</dbReference>
<dbReference type="Pfam" id="PF03548">
    <property type="entry name" value="LolA"/>
    <property type="match status" value="1"/>
</dbReference>